<feature type="transmembrane region" description="Helical" evidence="12">
    <location>
        <begin position="156"/>
        <end position="177"/>
    </location>
</feature>
<feature type="transmembrane region" description="Helical" evidence="12">
    <location>
        <begin position="259"/>
        <end position="276"/>
    </location>
</feature>
<comment type="pathway">
    <text evidence="10">Porphyrin-containing compound metabolism; heme A biosynthesis; heme A from heme O: step 1/1.</text>
</comment>
<evidence type="ECO:0000256" key="6">
    <source>
        <dbReference type="ARBA" id="ARBA00023002"/>
    </source>
</evidence>
<proteinExistence type="predicted"/>
<evidence type="ECO:0000256" key="7">
    <source>
        <dbReference type="ARBA" id="ARBA00023004"/>
    </source>
</evidence>
<protein>
    <recommendedName>
        <fullName evidence="14">Heme A synthase</fullName>
    </recommendedName>
</protein>
<keyword evidence="8" id="KW-0350">Heme biosynthesis</keyword>
<accession>A0A382KEA2</accession>
<feature type="transmembrane region" description="Helical" evidence="12">
    <location>
        <begin position="288"/>
        <end position="312"/>
    </location>
</feature>
<dbReference type="EMBL" id="UINC01079380">
    <property type="protein sequence ID" value="SVC21327.1"/>
    <property type="molecule type" value="Genomic_DNA"/>
</dbReference>
<reference evidence="13" key="1">
    <citation type="submission" date="2018-05" db="EMBL/GenBank/DDBJ databases">
        <authorList>
            <person name="Lanie J.A."/>
            <person name="Ng W.-L."/>
            <person name="Kazmierczak K.M."/>
            <person name="Andrzejewski T.M."/>
            <person name="Davidsen T.M."/>
            <person name="Wayne K.J."/>
            <person name="Tettelin H."/>
            <person name="Glass J.I."/>
            <person name="Rusch D."/>
            <person name="Podicherti R."/>
            <person name="Tsui H.-C.T."/>
            <person name="Winkler M.E."/>
        </authorList>
    </citation>
    <scope>NUCLEOTIDE SEQUENCE</scope>
</reference>
<feature type="transmembrane region" description="Helical" evidence="12">
    <location>
        <begin position="93"/>
        <end position="113"/>
    </location>
</feature>
<evidence type="ECO:0000256" key="3">
    <source>
        <dbReference type="ARBA" id="ARBA00022692"/>
    </source>
</evidence>
<dbReference type="InterPro" id="IPR003780">
    <property type="entry name" value="COX15/CtaA_fam"/>
</dbReference>
<dbReference type="GO" id="GO:0016653">
    <property type="term" value="F:oxidoreductase activity, acting on NAD(P)H, heme protein as acceptor"/>
    <property type="evidence" value="ECO:0007669"/>
    <property type="project" value="TreeGrafter"/>
</dbReference>
<dbReference type="GO" id="GO:0046872">
    <property type="term" value="F:metal ion binding"/>
    <property type="evidence" value="ECO:0007669"/>
    <property type="project" value="UniProtKB-KW"/>
</dbReference>
<keyword evidence="5 12" id="KW-1133">Transmembrane helix</keyword>
<evidence type="ECO:0000256" key="8">
    <source>
        <dbReference type="ARBA" id="ARBA00023133"/>
    </source>
</evidence>
<evidence type="ECO:0000256" key="4">
    <source>
        <dbReference type="ARBA" id="ARBA00022723"/>
    </source>
</evidence>
<gene>
    <name evidence="13" type="ORF">METZ01_LOCUS274181</name>
</gene>
<evidence type="ECO:0008006" key="14">
    <source>
        <dbReference type="Google" id="ProtNLM"/>
    </source>
</evidence>
<feature type="transmembrane region" description="Helical" evidence="12">
    <location>
        <begin position="12"/>
        <end position="32"/>
    </location>
</feature>
<dbReference type="PANTHER" id="PTHR23289:SF2">
    <property type="entry name" value="CYTOCHROME C OXIDASE ASSEMBLY PROTEIN COX15 HOMOLOG"/>
    <property type="match status" value="1"/>
</dbReference>
<dbReference type="InterPro" id="IPR023754">
    <property type="entry name" value="HemeA_Synthase_type2"/>
</dbReference>
<sequence>MYIEKKILKKYISYWLATMFWIVSIMIIVGGLTRLTDSGLSITEWELFSGFLPPLNETQWNIYFNLYKEIPEYKLQNYLMNIDEFKVIFWWEFVHRFLGRLIGIFFVIPLIYFSIKLGFNKSKNLFIIFFLICLQGFVGWYMVASGLVDRVDVSHYRLSLHLVLAFIILSLIFWNYLKYKEINPSEKKINFTLAILFLLLVFLQIAIGAFVSGMDAGKIYNSWPLMGSSYFPDDNSIDDLLKLEAFNDPSLVQFIHRNLAYLIFIFYLLILFVVYKNNFQSLYKATKIIGFILIVQIVLGILTLLSGAQMIVS</sequence>
<feature type="non-terminal residue" evidence="13">
    <location>
        <position position="313"/>
    </location>
</feature>
<comment type="subcellular location">
    <subcellularLocation>
        <location evidence="2">Membrane</location>
        <topology evidence="2">Multi-pass membrane protein</topology>
    </subcellularLocation>
</comment>
<dbReference type="GO" id="GO:0005743">
    <property type="term" value="C:mitochondrial inner membrane"/>
    <property type="evidence" value="ECO:0007669"/>
    <property type="project" value="TreeGrafter"/>
</dbReference>
<dbReference type="AlphaFoldDB" id="A0A382KEA2"/>
<dbReference type="GO" id="GO:0120547">
    <property type="term" value="F:heme A synthase activity"/>
    <property type="evidence" value="ECO:0007669"/>
    <property type="project" value="UniProtKB-EC"/>
</dbReference>
<keyword evidence="3 12" id="KW-0812">Transmembrane</keyword>
<keyword evidence="6" id="KW-0560">Oxidoreductase</keyword>
<evidence type="ECO:0000256" key="1">
    <source>
        <dbReference type="ARBA" id="ARBA00001970"/>
    </source>
</evidence>
<keyword evidence="9 12" id="KW-0472">Membrane</keyword>
<evidence type="ECO:0000256" key="12">
    <source>
        <dbReference type="SAM" id="Phobius"/>
    </source>
</evidence>
<evidence type="ECO:0000256" key="9">
    <source>
        <dbReference type="ARBA" id="ARBA00023136"/>
    </source>
</evidence>
<evidence type="ECO:0000313" key="13">
    <source>
        <dbReference type="EMBL" id="SVC21327.1"/>
    </source>
</evidence>
<name>A0A382KEA2_9ZZZZ</name>
<evidence type="ECO:0000256" key="5">
    <source>
        <dbReference type="ARBA" id="ARBA00022989"/>
    </source>
</evidence>
<organism evidence="13">
    <name type="scientific">marine metagenome</name>
    <dbReference type="NCBI Taxonomy" id="408172"/>
    <lineage>
        <taxon>unclassified sequences</taxon>
        <taxon>metagenomes</taxon>
        <taxon>ecological metagenomes</taxon>
    </lineage>
</organism>
<dbReference type="Pfam" id="PF02628">
    <property type="entry name" value="COX15-CtaA"/>
    <property type="match status" value="1"/>
</dbReference>
<keyword evidence="4" id="KW-0479">Metal-binding</keyword>
<comment type="catalytic activity">
    <reaction evidence="11">
        <text>Fe(II)-heme o + 2 A + H2O = Fe(II)-heme a + 2 AH2</text>
        <dbReference type="Rhea" id="RHEA:63388"/>
        <dbReference type="ChEBI" id="CHEBI:13193"/>
        <dbReference type="ChEBI" id="CHEBI:15377"/>
        <dbReference type="ChEBI" id="CHEBI:17499"/>
        <dbReference type="ChEBI" id="CHEBI:60530"/>
        <dbReference type="ChEBI" id="CHEBI:61715"/>
        <dbReference type="EC" id="1.17.99.9"/>
    </reaction>
    <physiologicalReaction direction="left-to-right" evidence="11">
        <dbReference type="Rhea" id="RHEA:63389"/>
    </physiologicalReaction>
</comment>
<feature type="transmembrane region" description="Helical" evidence="12">
    <location>
        <begin position="189"/>
        <end position="211"/>
    </location>
</feature>
<dbReference type="PANTHER" id="PTHR23289">
    <property type="entry name" value="CYTOCHROME C OXIDASE ASSEMBLY PROTEIN COX15"/>
    <property type="match status" value="1"/>
</dbReference>
<evidence type="ECO:0000256" key="11">
    <source>
        <dbReference type="ARBA" id="ARBA00048044"/>
    </source>
</evidence>
<comment type="cofactor">
    <cofactor evidence="1">
        <name>heme b</name>
        <dbReference type="ChEBI" id="CHEBI:60344"/>
    </cofactor>
</comment>
<keyword evidence="7" id="KW-0408">Iron</keyword>
<dbReference type="GO" id="GO:0006784">
    <property type="term" value="P:heme A biosynthetic process"/>
    <property type="evidence" value="ECO:0007669"/>
    <property type="project" value="InterPro"/>
</dbReference>
<evidence type="ECO:0000256" key="2">
    <source>
        <dbReference type="ARBA" id="ARBA00004141"/>
    </source>
</evidence>
<evidence type="ECO:0000256" key="10">
    <source>
        <dbReference type="ARBA" id="ARBA00044501"/>
    </source>
</evidence>
<feature type="transmembrane region" description="Helical" evidence="12">
    <location>
        <begin position="125"/>
        <end position="144"/>
    </location>
</feature>